<dbReference type="PANTHER" id="PTHR45947">
    <property type="entry name" value="SULFOQUINOVOSYL TRANSFERASE SQD2"/>
    <property type="match status" value="1"/>
</dbReference>
<evidence type="ECO:0000259" key="1">
    <source>
        <dbReference type="Pfam" id="PF00534"/>
    </source>
</evidence>
<comment type="caution">
    <text evidence="2">The sequence shown here is derived from an EMBL/GenBank/DDBJ whole genome shotgun (WGS) entry which is preliminary data.</text>
</comment>
<evidence type="ECO:0000313" key="2">
    <source>
        <dbReference type="EMBL" id="MBB6507788.1"/>
    </source>
</evidence>
<dbReference type="Pfam" id="PF00534">
    <property type="entry name" value="Glycos_transf_1"/>
    <property type="match status" value="1"/>
</dbReference>
<dbReference type="RefSeq" id="WP_184654093.1">
    <property type="nucleotide sequence ID" value="NZ_JACHBU010000002.1"/>
</dbReference>
<dbReference type="SUPFAM" id="SSF53756">
    <property type="entry name" value="UDP-Glycosyltransferase/glycogen phosphorylase"/>
    <property type="match status" value="1"/>
</dbReference>
<dbReference type="InterPro" id="IPR050194">
    <property type="entry name" value="Glycosyltransferase_grp1"/>
</dbReference>
<dbReference type="InterPro" id="IPR001296">
    <property type="entry name" value="Glyco_trans_1"/>
</dbReference>
<dbReference type="CDD" id="cd03801">
    <property type="entry name" value="GT4_PimA-like"/>
    <property type="match status" value="1"/>
</dbReference>
<sequence>MPEHQLTMLWHEAGNSHYHDRFVELSKVANLTVMGPKTFQGTTFDPEKFHFPVKLFNSVLSSHWLTFIPSTIAFYREARRADILYVHEEPHSLVAFLSATLRLGRPMYIESSAINLKGNLSGWNVLERFVYKTATKIIPKNHEVADVLHRRGAPRSKISSPIGNGVSKSSFSIVDKSAARSALAQKYPQVSDAFKKGGLVLGYAGRIWQPKGIEILAQLAQELPVTILACGPVADDYLVDTLVAAGVTVLPSLQKDDLRTFYSALDLFILPSLSTKNWREQFGRVCIEAIYCGTPAVGSHVGGIPMVIGASQTFGAGNIEQAKALLTKLSDEAERAEILRWQTAHVDQNFSWKAIAAQVLAVTHLKR</sequence>
<proteinExistence type="predicted"/>
<protein>
    <submittedName>
        <fullName evidence="2">Glycosyltransferase involved in cell wall biosynthesis</fullName>
    </submittedName>
</protein>
<dbReference type="Gene3D" id="3.40.50.2000">
    <property type="entry name" value="Glycogen Phosphorylase B"/>
    <property type="match status" value="2"/>
</dbReference>
<dbReference type="Proteomes" id="UP000585437">
    <property type="component" value="Unassembled WGS sequence"/>
</dbReference>
<dbReference type="EMBL" id="JACHBU010000002">
    <property type="protein sequence ID" value="MBB6507788.1"/>
    <property type="molecule type" value="Genomic_DNA"/>
</dbReference>
<keyword evidence="3" id="KW-1185">Reference proteome</keyword>
<accession>A0A7X0JHQ4</accession>
<feature type="domain" description="Glycosyl transferase family 1" evidence="1">
    <location>
        <begin position="194"/>
        <end position="337"/>
    </location>
</feature>
<reference evidence="2 3" key="1">
    <citation type="submission" date="2020-08" db="EMBL/GenBank/DDBJ databases">
        <title>The Agave Microbiome: Exploring the role of microbial communities in plant adaptations to desert environments.</title>
        <authorList>
            <person name="Partida-Martinez L.P."/>
        </authorList>
    </citation>
    <scope>NUCLEOTIDE SEQUENCE [LARGE SCALE GENOMIC DNA]</scope>
    <source>
        <strain evidence="2 3">AS3.12</strain>
    </source>
</reference>
<dbReference type="GO" id="GO:0016757">
    <property type="term" value="F:glycosyltransferase activity"/>
    <property type="evidence" value="ECO:0007669"/>
    <property type="project" value="InterPro"/>
</dbReference>
<organism evidence="2 3">
    <name type="scientific">Rhizobium soli</name>
    <dbReference type="NCBI Taxonomy" id="424798"/>
    <lineage>
        <taxon>Bacteria</taxon>
        <taxon>Pseudomonadati</taxon>
        <taxon>Pseudomonadota</taxon>
        <taxon>Alphaproteobacteria</taxon>
        <taxon>Hyphomicrobiales</taxon>
        <taxon>Rhizobiaceae</taxon>
        <taxon>Rhizobium/Agrobacterium group</taxon>
        <taxon>Rhizobium</taxon>
    </lineage>
</organism>
<gene>
    <name evidence="2" type="ORF">F4695_001120</name>
</gene>
<dbReference type="PANTHER" id="PTHR45947:SF3">
    <property type="entry name" value="SULFOQUINOVOSYL TRANSFERASE SQD2"/>
    <property type="match status" value="1"/>
</dbReference>
<dbReference type="AlphaFoldDB" id="A0A7X0JHQ4"/>
<evidence type="ECO:0000313" key="3">
    <source>
        <dbReference type="Proteomes" id="UP000585437"/>
    </source>
</evidence>
<name>A0A7X0JHQ4_9HYPH</name>
<keyword evidence="2" id="KW-0808">Transferase</keyword>